<protein>
    <recommendedName>
        <fullName evidence="6">TraD/TraG TraM recognition site domain-containing protein</fullName>
    </recommendedName>
</protein>
<evidence type="ECO:0000256" key="1">
    <source>
        <dbReference type="ARBA" id="ARBA00004651"/>
    </source>
</evidence>
<evidence type="ECO:0000256" key="2">
    <source>
        <dbReference type="ARBA" id="ARBA00022475"/>
    </source>
</evidence>
<evidence type="ECO:0000313" key="8">
    <source>
        <dbReference type="Proteomes" id="UP000297851"/>
    </source>
</evidence>
<dbReference type="InterPro" id="IPR027417">
    <property type="entry name" value="P-loop_NTPase"/>
</dbReference>
<reference evidence="7 8" key="1">
    <citation type="submission" date="2019-03" db="EMBL/GenBank/DDBJ databases">
        <title>Genomics of glacier-inhabiting Cryobacterium strains.</title>
        <authorList>
            <person name="Liu Q."/>
            <person name="Xin Y.-H."/>
        </authorList>
    </citation>
    <scope>NUCLEOTIDE SEQUENCE [LARGE SCALE GENOMIC DNA]</scope>
    <source>
        <strain evidence="7 8">TMT2-16</strain>
    </source>
</reference>
<keyword evidence="3" id="KW-0812">Transmembrane</keyword>
<proteinExistence type="predicted"/>
<keyword evidence="8" id="KW-1185">Reference proteome</keyword>
<evidence type="ECO:0000256" key="3">
    <source>
        <dbReference type="ARBA" id="ARBA00022692"/>
    </source>
</evidence>
<evidence type="ECO:0000256" key="5">
    <source>
        <dbReference type="ARBA" id="ARBA00023136"/>
    </source>
</evidence>
<feature type="domain" description="TraD/TraG TraM recognition site" evidence="6">
    <location>
        <begin position="3"/>
        <end position="117"/>
    </location>
</feature>
<keyword evidence="2" id="KW-1003">Cell membrane</keyword>
<accession>A0ABY2J6T6</accession>
<evidence type="ECO:0000256" key="4">
    <source>
        <dbReference type="ARBA" id="ARBA00022989"/>
    </source>
</evidence>
<dbReference type="EMBL" id="SOGO01000035">
    <property type="protein sequence ID" value="TFD00545.1"/>
    <property type="molecule type" value="Genomic_DNA"/>
</dbReference>
<dbReference type="InterPro" id="IPR051539">
    <property type="entry name" value="T4SS-coupling_protein"/>
</dbReference>
<name>A0ABY2J6T6_9MICO</name>
<evidence type="ECO:0000313" key="7">
    <source>
        <dbReference type="EMBL" id="TFD00545.1"/>
    </source>
</evidence>
<dbReference type="InterPro" id="IPR032689">
    <property type="entry name" value="TraG-D_C"/>
</dbReference>
<evidence type="ECO:0000259" key="6">
    <source>
        <dbReference type="Pfam" id="PF12696"/>
    </source>
</evidence>
<dbReference type="CDD" id="cd01127">
    <property type="entry name" value="TrwB_TraG_TraD_VirD4"/>
    <property type="match status" value="1"/>
</dbReference>
<dbReference type="Gene3D" id="3.40.50.300">
    <property type="entry name" value="P-loop containing nucleotide triphosphate hydrolases"/>
    <property type="match status" value="1"/>
</dbReference>
<keyword evidence="4" id="KW-1133">Transmembrane helix</keyword>
<gene>
    <name evidence="7" type="ORF">E3T25_12720</name>
</gene>
<organism evidence="7 8">
    <name type="scientific">Cryobacterium sandaracinum</name>
    <dbReference type="NCBI Taxonomy" id="1259247"/>
    <lineage>
        <taxon>Bacteria</taxon>
        <taxon>Bacillati</taxon>
        <taxon>Actinomycetota</taxon>
        <taxon>Actinomycetes</taxon>
        <taxon>Micrococcales</taxon>
        <taxon>Microbacteriaceae</taxon>
        <taxon>Cryobacterium</taxon>
    </lineage>
</organism>
<comment type="caution">
    <text evidence="7">The sequence shown here is derived from an EMBL/GenBank/DDBJ whole genome shotgun (WGS) entry which is preliminary data.</text>
</comment>
<dbReference type="PANTHER" id="PTHR37937">
    <property type="entry name" value="CONJUGATIVE TRANSFER: DNA TRANSPORT"/>
    <property type="match status" value="1"/>
</dbReference>
<dbReference type="SUPFAM" id="SSF52540">
    <property type="entry name" value="P-loop containing nucleoside triphosphate hydrolases"/>
    <property type="match status" value="1"/>
</dbReference>
<keyword evidence="5" id="KW-0472">Membrane</keyword>
<comment type="subcellular location">
    <subcellularLocation>
        <location evidence="1">Cell membrane</location>
        <topology evidence="1">Multi-pass membrane protein</topology>
    </subcellularLocation>
</comment>
<dbReference type="Proteomes" id="UP000297851">
    <property type="component" value="Unassembled WGS sequence"/>
</dbReference>
<sequence>MMELNECANIVRWPELPSVYSFYGSMGIILNSYFQSRAQAIDAFGKDGWQTLWDAVATRVLGGGSGDDDFLRSLAALIGEHDEINYGSSTGKDGHQSTSTNTRKVNTLDIAALGSLPEWRAIVFSSKCRPVMVNTVPWFRDKTLTTTINRTPTRTPSLAPAQIPVPDDTIAAEVAAHD</sequence>
<dbReference type="PANTHER" id="PTHR37937:SF1">
    <property type="entry name" value="CONJUGATIVE TRANSFER: DNA TRANSPORT"/>
    <property type="match status" value="1"/>
</dbReference>
<dbReference type="Pfam" id="PF12696">
    <property type="entry name" value="TraG-D_C"/>
    <property type="match status" value="1"/>
</dbReference>